<evidence type="ECO:0000313" key="3">
    <source>
        <dbReference type="Proteomes" id="UP000074119"/>
    </source>
</evidence>
<dbReference type="InterPro" id="IPR000835">
    <property type="entry name" value="HTH_MarR-typ"/>
</dbReference>
<organism evidence="2 3">
    <name type="scientific">Zhongshania aliphaticivorans</name>
    <dbReference type="NCBI Taxonomy" id="1470434"/>
    <lineage>
        <taxon>Bacteria</taxon>
        <taxon>Pseudomonadati</taxon>
        <taxon>Pseudomonadota</taxon>
        <taxon>Gammaproteobacteria</taxon>
        <taxon>Cellvibrionales</taxon>
        <taxon>Spongiibacteraceae</taxon>
        <taxon>Zhongshania</taxon>
    </lineage>
</organism>
<dbReference type="GO" id="GO:0006950">
    <property type="term" value="P:response to stress"/>
    <property type="evidence" value="ECO:0007669"/>
    <property type="project" value="TreeGrafter"/>
</dbReference>
<dbReference type="InterPro" id="IPR036388">
    <property type="entry name" value="WH-like_DNA-bd_sf"/>
</dbReference>
<protein>
    <recommendedName>
        <fullName evidence="1">HTH marR-type domain-containing protein</fullName>
    </recommendedName>
</protein>
<feature type="domain" description="HTH marR-type" evidence="1">
    <location>
        <begin position="23"/>
        <end position="161"/>
    </location>
</feature>
<dbReference type="Pfam" id="PF12802">
    <property type="entry name" value="MarR_2"/>
    <property type="match status" value="1"/>
</dbReference>
<dbReference type="PANTHER" id="PTHR33164:SF104">
    <property type="entry name" value="TRANSCRIPTIONAL REGULATORY PROTEIN"/>
    <property type="match status" value="1"/>
</dbReference>
<evidence type="ECO:0000313" key="2">
    <source>
        <dbReference type="EMBL" id="AMO69909.1"/>
    </source>
</evidence>
<dbReference type="RefSeq" id="WP_008252507.1">
    <property type="nucleotide sequence ID" value="NZ_CP014544.1"/>
</dbReference>
<evidence type="ECO:0000259" key="1">
    <source>
        <dbReference type="PROSITE" id="PS50995"/>
    </source>
</evidence>
<proteinExistence type="predicted"/>
<dbReference type="PRINTS" id="PR00598">
    <property type="entry name" value="HTHMARR"/>
</dbReference>
<dbReference type="InterPro" id="IPR039422">
    <property type="entry name" value="MarR/SlyA-like"/>
</dbReference>
<dbReference type="PROSITE" id="PS50995">
    <property type="entry name" value="HTH_MARR_2"/>
    <property type="match status" value="1"/>
</dbReference>
<reference evidence="2 3" key="1">
    <citation type="submission" date="2015-12" db="EMBL/GenBank/DDBJ databases">
        <authorList>
            <person name="Shamseldin A."/>
            <person name="Moawad H."/>
            <person name="Abd El-Rahim W.M."/>
            <person name="Sadowsky M.J."/>
        </authorList>
    </citation>
    <scope>NUCLEOTIDE SEQUENCE [LARGE SCALE GENOMIC DNA]</scope>
    <source>
        <strain evidence="2 3">SM2</strain>
    </source>
</reference>
<dbReference type="SMART" id="SM00347">
    <property type="entry name" value="HTH_MARR"/>
    <property type="match status" value="1"/>
</dbReference>
<sequence length="162" mass="17935">MDDKRISIKELRQQQKQHWPEMHRAASPAVLYIIRAADSFMKESGAALQAHQLTSAEFDVLATLRRQAPPYQLSPTELCKAMLFSSGGLTKVLYRLQHSNLILRPENPNDGRSLLVQLSPEGISLAGKLCASISELHQARVSKLSAAEQASLTQLLEKAFAD</sequence>
<gene>
    <name evidence="2" type="ORF">AZF00_17080</name>
</gene>
<dbReference type="GO" id="GO:0003700">
    <property type="term" value="F:DNA-binding transcription factor activity"/>
    <property type="evidence" value="ECO:0007669"/>
    <property type="project" value="InterPro"/>
</dbReference>
<dbReference type="Gene3D" id="1.10.10.10">
    <property type="entry name" value="Winged helix-like DNA-binding domain superfamily/Winged helix DNA-binding domain"/>
    <property type="match status" value="1"/>
</dbReference>
<dbReference type="KEGG" id="zal:AZF00_17080"/>
<dbReference type="EMBL" id="CP014544">
    <property type="protein sequence ID" value="AMO69909.1"/>
    <property type="molecule type" value="Genomic_DNA"/>
</dbReference>
<dbReference type="InterPro" id="IPR036390">
    <property type="entry name" value="WH_DNA-bd_sf"/>
</dbReference>
<dbReference type="SUPFAM" id="SSF46785">
    <property type="entry name" value="Winged helix' DNA-binding domain"/>
    <property type="match status" value="1"/>
</dbReference>
<dbReference type="AlphaFoldDB" id="A0A127M9K5"/>
<dbReference type="STRING" id="1470434.AZF00_17080"/>
<dbReference type="PANTHER" id="PTHR33164">
    <property type="entry name" value="TRANSCRIPTIONAL REGULATOR, MARR FAMILY"/>
    <property type="match status" value="1"/>
</dbReference>
<accession>A0A127M9K5</accession>
<dbReference type="Proteomes" id="UP000074119">
    <property type="component" value="Chromosome"/>
</dbReference>
<name>A0A127M9K5_9GAMM</name>